<keyword evidence="1" id="KW-0802">TPR repeat</keyword>
<dbReference type="GO" id="GO:0051537">
    <property type="term" value="F:2 iron, 2 sulfur cluster binding"/>
    <property type="evidence" value="ECO:0007669"/>
    <property type="project" value="InterPro"/>
</dbReference>
<dbReference type="GO" id="GO:0016757">
    <property type="term" value="F:glycosyltransferase activity"/>
    <property type="evidence" value="ECO:0007669"/>
    <property type="project" value="TreeGrafter"/>
</dbReference>
<dbReference type="SUPFAM" id="SSF48452">
    <property type="entry name" value="TPR-like"/>
    <property type="match status" value="1"/>
</dbReference>
<accession>A0A1A8XCV5</accession>
<dbReference type="AlphaFoldDB" id="A0A1A8XCV5"/>
<dbReference type="PROSITE" id="PS50005">
    <property type="entry name" value="TPR"/>
    <property type="match status" value="3"/>
</dbReference>
<dbReference type="SMART" id="SM00028">
    <property type="entry name" value="TPR"/>
    <property type="match status" value="5"/>
</dbReference>
<dbReference type="InterPro" id="IPR000182">
    <property type="entry name" value="GNAT_dom"/>
</dbReference>
<keyword evidence="4" id="KW-1185">Reference proteome</keyword>
<name>A0A1A8XCV5_9PROT</name>
<dbReference type="STRING" id="1860102.ACCAA_10002"/>
<feature type="domain" description="N-acetyltransferase" evidence="2">
    <location>
        <begin position="231"/>
        <end position="373"/>
    </location>
</feature>
<dbReference type="Pfam" id="PF13432">
    <property type="entry name" value="TPR_16"/>
    <property type="match status" value="2"/>
</dbReference>
<dbReference type="PROSITE" id="PS00197">
    <property type="entry name" value="2FE2S_FER_1"/>
    <property type="match status" value="1"/>
</dbReference>
<dbReference type="Pfam" id="PF13302">
    <property type="entry name" value="Acetyltransf_3"/>
    <property type="match status" value="1"/>
</dbReference>
<dbReference type="PANTHER" id="PTHR44998:SF1">
    <property type="entry name" value="UDP-N-ACETYLGLUCOSAMINE--PEPTIDE N-ACETYLGLUCOSAMINYLTRANSFERASE 110 KDA SUBUNIT"/>
    <property type="match status" value="1"/>
</dbReference>
<gene>
    <name evidence="3" type="ORF">ACCAA_10002</name>
</gene>
<feature type="repeat" description="TPR" evidence="1">
    <location>
        <begin position="107"/>
        <end position="140"/>
    </location>
</feature>
<dbReference type="PANTHER" id="PTHR44998">
    <property type="match status" value="1"/>
</dbReference>
<evidence type="ECO:0000313" key="3">
    <source>
        <dbReference type="EMBL" id="SBT03049.1"/>
    </source>
</evidence>
<proteinExistence type="predicted"/>
<dbReference type="InterPro" id="IPR011990">
    <property type="entry name" value="TPR-like_helical_dom_sf"/>
</dbReference>
<evidence type="ECO:0000259" key="2">
    <source>
        <dbReference type="Pfam" id="PF13302"/>
    </source>
</evidence>
<feature type="repeat" description="TPR" evidence="1">
    <location>
        <begin position="175"/>
        <end position="208"/>
    </location>
</feature>
<dbReference type="PROSITE" id="PS50293">
    <property type="entry name" value="TPR_REGION"/>
    <property type="match status" value="1"/>
</dbReference>
<organism evidence="3 4">
    <name type="scientific">Candidatus Accumulibacter aalborgensis</name>
    <dbReference type="NCBI Taxonomy" id="1860102"/>
    <lineage>
        <taxon>Bacteria</taxon>
        <taxon>Pseudomonadati</taxon>
        <taxon>Pseudomonadota</taxon>
        <taxon>Betaproteobacteria</taxon>
        <taxon>Candidatus Accumulibacter</taxon>
    </lineage>
</organism>
<dbReference type="SUPFAM" id="SSF55729">
    <property type="entry name" value="Acyl-CoA N-acyltransferases (Nat)"/>
    <property type="match status" value="1"/>
</dbReference>
<sequence length="442" mass="49173">MKLNPEDTFFDAVRHSQAGELAQAEEGCRRVLEFDDSQSDAAHLLAIILSRSRRFGEANQWFEKAIANRPENLDYLINYANALRDQGCAVQAEATICRALARDPLKPEALNLHGLILMESGRLEHAAECFRKALTCRPKYPHALNNLGNLLQKLGQADGAVEVYRVLLEAQPHYPEALNNLGQALKSIGRIAEAAEQFNKAIEQKPVFPEARANLLEVSEVWTRPLVGRHVVLRRAVRSDAELISAWFASSDFTNRFNRFLARVSDVKSLQKKLAAAEQLHPCQTRSIDWVICKADNAMPMGLVSLTDIHAEHRRAEFMIGLPDSANRTTGIGLESSLLALDFSFNKVQLNKLSSLVYQDNVRAQRNALALGFAAEGYLSAHIRDPTTGMFLDLYVNGLTIEAFRSNQRLSHLSRRLLGTDITRFSAVQARPACRTGPCSGC</sequence>
<evidence type="ECO:0000313" key="4">
    <source>
        <dbReference type="Proteomes" id="UP000199169"/>
    </source>
</evidence>
<dbReference type="Gene3D" id="1.25.40.10">
    <property type="entry name" value="Tetratricopeptide repeat domain"/>
    <property type="match status" value="3"/>
</dbReference>
<dbReference type="Gene3D" id="3.40.630.30">
    <property type="match status" value="1"/>
</dbReference>
<dbReference type="RefSeq" id="WP_186405204.1">
    <property type="nucleotide sequence ID" value="NZ_FLQX01000001.1"/>
</dbReference>
<evidence type="ECO:0000256" key="1">
    <source>
        <dbReference type="PROSITE-ProRule" id="PRU00339"/>
    </source>
</evidence>
<dbReference type="EMBL" id="FLQX01000001">
    <property type="protein sequence ID" value="SBT03049.1"/>
    <property type="molecule type" value="Genomic_DNA"/>
</dbReference>
<dbReference type="GO" id="GO:0016747">
    <property type="term" value="F:acyltransferase activity, transferring groups other than amino-acyl groups"/>
    <property type="evidence" value="ECO:0007669"/>
    <property type="project" value="InterPro"/>
</dbReference>
<dbReference type="Proteomes" id="UP000199169">
    <property type="component" value="Unassembled WGS sequence"/>
</dbReference>
<protein>
    <submittedName>
        <fullName evidence="3">Tetratricopeptide TPR_2 repeat-containing protein</fullName>
    </submittedName>
</protein>
<dbReference type="InterPro" id="IPR016181">
    <property type="entry name" value="Acyl_CoA_acyltransferase"/>
</dbReference>
<dbReference type="InterPro" id="IPR019734">
    <property type="entry name" value="TPR_rpt"/>
</dbReference>
<reference evidence="3 4" key="1">
    <citation type="submission" date="2016-06" db="EMBL/GenBank/DDBJ databases">
        <authorList>
            <person name="Kjaerup R.B."/>
            <person name="Dalgaard T.S."/>
            <person name="Juul-Madsen H.R."/>
        </authorList>
    </citation>
    <scope>NUCLEOTIDE SEQUENCE [LARGE SCALE GENOMIC DNA]</scope>
    <source>
        <strain evidence="3">3</strain>
    </source>
</reference>
<dbReference type="InterPro" id="IPR006058">
    <property type="entry name" value="2Fe2S_fd_BS"/>
</dbReference>
<feature type="repeat" description="TPR" evidence="1">
    <location>
        <begin position="141"/>
        <end position="174"/>
    </location>
</feature>
<dbReference type="GO" id="GO:0006493">
    <property type="term" value="P:protein O-linked glycosylation"/>
    <property type="evidence" value="ECO:0007669"/>
    <property type="project" value="TreeGrafter"/>
</dbReference>